<feature type="transmembrane region" description="Helical" evidence="8">
    <location>
        <begin position="361"/>
        <end position="380"/>
    </location>
</feature>
<evidence type="ECO:0000256" key="8">
    <source>
        <dbReference type="SAM" id="Phobius"/>
    </source>
</evidence>
<feature type="transmembrane region" description="Helical" evidence="8">
    <location>
        <begin position="79"/>
        <end position="106"/>
    </location>
</feature>
<accession>A0A2M6XBG3</accession>
<dbReference type="PANTHER" id="PTHR33908:SF11">
    <property type="entry name" value="MEMBRANE PROTEIN"/>
    <property type="match status" value="1"/>
</dbReference>
<keyword evidence="5 8" id="KW-0812">Transmembrane</keyword>
<dbReference type="GO" id="GO:0016763">
    <property type="term" value="F:pentosyltransferase activity"/>
    <property type="evidence" value="ECO:0007669"/>
    <property type="project" value="TreeGrafter"/>
</dbReference>
<evidence type="ECO:0000256" key="6">
    <source>
        <dbReference type="ARBA" id="ARBA00022989"/>
    </source>
</evidence>
<keyword evidence="6 8" id="KW-1133">Transmembrane helix</keyword>
<sequence length="509" mass="57646">MKKFLIAFLILVASFLRFYRLASVPPSPSLDEVSIGWNAYSILETGRDEYGYRLPVLLRAYDDWRPAGYVYLAIPFIKIFGLAATAVRLPAVILSAVALIAVYFLVKELFANDRHGDQLSVISSLLLAISPWHVYLSRLGHEVNAGLTFSILVVLFLLKFFRQRRSIWLFLAAVFFALSFYTYQSQKIFGPLIIISLGLIFRKELLTEKKKVILAGLVGLVLLMPIVKASFSPQAMIRFRATSIFGTSDTILRAYFSHFNPAWLFFNSGREDHKVPGMGVLYLWELPLILIGVYQLIRVKLPRQSKLLILSWVLIAPLPAGIATGAPHAMRTFNLLPMPQILAALGAVTLMTKLKISRKAIFVLGAFLFFNLAYLYHNYFVNFPREQSDSFQYPLGQAINYALTQEGDYQKIVFSNQQHGYQSYMFFLFFSRYDPSLYQKQGGTISGGFNETHQIGKYEFRPINWPEEEKSGEILYVGNLIDFPPEAESPQTFKLLDGQPVVKAVKGGS</sequence>
<evidence type="ECO:0000256" key="2">
    <source>
        <dbReference type="ARBA" id="ARBA00022475"/>
    </source>
</evidence>
<evidence type="ECO:0000256" key="5">
    <source>
        <dbReference type="ARBA" id="ARBA00022692"/>
    </source>
</evidence>
<dbReference type="InterPro" id="IPR050297">
    <property type="entry name" value="LipidA_mod_glycosyltrf_83"/>
</dbReference>
<dbReference type="GO" id="GO:0005886">
    <property type="term" value="C:plasma membrane"/>
    <property type="evidence" value="ECO:0007669"/>
    <property type="project" value="UniProtKB-SubCell"/>
</dbReference>
<feature type="transmembrane region" description="Helical" evidence="8">
    <location>
        <begin position="188"/>
        <end position="205"/>
    </location>
</feature>
<feature type="transmembrane region" description="Helical" evidence="8">
    <location>
        <begin position="118"/>
        <end position="137"/>
    </location>
</feature>
<keyword evidence="3" id="KW-0328">Glycosyltransferase</keyword>
<gene>
    <name evidence="10" type="ORF">COT66_00420</name>
</gene>
<organism evidence="10 11">
    <name type="scientific">Candidatus Shapirobacteria bacterium CG09_land_8_20_14_0_10_49_15</name>
    <dbReference type="NCBI Taxonomy" id="1974482"/>
    <lineage>
        <taxon>Bacteria</taxon>
        <taxon>Candidatus Shapironibacteriota</taxon>
    </lineage>
</organism>
<reference evidence="11" key="1">
    <citation type="submission" date="2017-09" db="EMBL/GenBank/DDBJ databases">
        <title>Depth-based differentiation of microbial function through sediment-hosted aquifers and enrichment of novel symbionts in the deep terrestrial subsurface.</title>
        <authorList>
            <person name="Probst A.J."/>
            <person name="Ladd B."/>
            <person name="Jarett J.K."/>
            <person name="Geller-Mcgrath D.E."/>
            <person name="Sieber C.M.K."/>
            <person name="Emerson J.B."/>
            <person name="Anantharaman K."/>
            <person name="Thomas B.C."/>
            <person name="Malmstrom R."/>
            <person name="Stieglmeier M."/>
            <person name="Klingl A."/>
            <person name="Woyke T."/>
            <person name="Ryan C.M."/>
            <person name="Banfield J.F."/>
        </authorList>
    </citation>
    <scope>NUCLEOTIDE SEQUENCE [LARGE SCALE GENOMIC DNA]</scope>
</reference>
<keyword evidence="2" id="KW-1003">Cell membrane</keyword>
<evidence type="ECO:0000313" key="10">
    <source>
        <dbReference type="EMBL" id="PIU02410.1"/>
    </source>
</evidence>
<dbReference type="Pfam" id="PF13231">
    <property type="entry name" value="PMT_2"/>
    <property type="match status" value="1"/>
</dbReference>
<comment type="subcellular location">
    <subcellularLocation>
        <location evidence="1">Cell membrane</location>
        <topology evidence="1">Multi-pass membrane protein</topology>
    </subcellularLocation>
</comment>
<comment type="caution">
    <text evidence="10">The sequence shown here is derived from an EMBL/GenBank/DDBJ whole genome shotgun (WGS) entry which is preliminary data.</text>
</comment>
<feature type="domain" description="Glycosyltransferase RgtA/B/C/D-like" evidence="9">
    <location>
        <begin position="67"/>
        <end position="226"/>
    </location>
</feature>
<dbReference type="PANTHER" id="PTHR33908">
    <property type="entry name" value="MANNOSYLTRANSFERASE YKCB-RELATED"/>
    <property type="match status" value="1"/>
</dbReference>
<dbReference type="AlphaFoldDB" id="A0A2M6XBG3"/>
<keyword evidence="7 8" id="KW-0472">Membrane</keyword>
<feature type="transmembrane region" description="Helical" evidence="8">
    <location>
        <begin position="143"/>
        <end position="161"/>
    </location>
</feature>
<evidence type="ECO:0000313" key="11">
    <source>
        <dbReference type="Proteomes" id="UP000231214"/>
    </source>
</evidence>
<dbReference type="InterPro" id="IPR038731">
    <property type="entry name" value="RgtA/B/C-like"/>
</dbReference>
<evidence type="ECO:0000256" key="7">
    <source>
        <dbReference type="ARBA" id="ARBA00023136"/>
    </source>
</evidence>
<dbReference type="EMBL" id="PEZK01000007">
    <property type="protein sequence ID" value="PIU02410.1"/>
    <property type="molecule type" value="Genomic_DNA"/>
</dbReference>
<feature type="transmembrane region" description="Helical" evidence="8">
    <location>
        <begin position="279"/>
        <end position="297"/>
    </location>
</feature>
<name>A0A2M6XBG3_9BACT</name>
<evidence type="ECO:0000256" key="4">
    <source>
        <dbReference type="ARBA" id="ARBA00022679"/>
    </source>
</evidence>
<feature type="transmembrane region" description="Helical" evidence="8">
    <location>
        <begin position="309"/>
        <end position="330"/>
    </location>
</feature>
<dbReference type="Proteomes" id="UP000231214">
    <property type="component" value="Unassembled WGS sequence"/>
</dbReference>
<feature type="transmembrane region" description="Helical" evidence="8">
    <location>
        <begin position="212"/>
        <end position="231"/>
    </location>
</feature>
<proteinExistence type="predicted"/>
<evidence type="ECO:0000259" key="9">
    <source>
        <dbReference type="Pfam" id="PF13231"/>
    </source>
</evidence>
<evidence type="ECO:0000256" key="1">
    <source>
        <dbReference type="ARBA" id="ARBA00004651"/>
    </source>
</evidence>
<protein>
    <recommendedName>
        <fullName evidence="9">Glycosyltransferase RgtA/B/C/D-like domain-containing protein</fullName>
    </recommendedName>
</protein>
<dbReference type="GO" id="GO:0009103">
    <property type="term" value="P:lipopolysaccharide biosynthetic process"/>
    <property type="evidence" value="ECO:0007669"/>
    <property type="project" value="UniProtKB-ARBA"/>
</dbReference>
<evidence type="ECO:0000256" key="3">
    <source>
        <dbReference type="ARBA" id="ARBA00022676"/>
    </source>
</evidence>
<keyword evidence="4" id="KW-0808">Transferase</keyword>
<feature type="transmembrane region" description="Helical" evidence="8">
    <location>
        <begin position="166"/>
        <end position="182"/>
    </location>
</feature>